<evidence type="ECO:0000259" key="3">
    <source>
        <dbReference type="PROSITE" id="PS50994"/>
    </source>
</evidence>
<keyword evidence="5" id="KW-1185">Reference proteome</keyword>
<proteinExistence type="predicted"/>
<dbReference type="GO" id="GO:0005634">
    <property type="term" value="C:nucleus"/>
    <property type="evidence" value="ECO:0007669"/>
    <property type="project" value="UniProtKB-ARBA"/>
</dbReference>
<dbReference type="PANTHER" id="PTHR46791:SF5">
    <property type="entry name" value="CLR5 DOMAIN-CONTAINING PROTEIN-RELATED"/>
    <property type="match status" value="1"/>
</dbReference>
<dbReference type="GO" id="GO:0015074">
    <property type="term" value="P:DNA integration"/>
    <property type="evidence" value="ECO:0007669"/>
    <property type="project" value="InterPro"/>
</dbReference>
<evidence type="ECO:0000313" key="4">
    <source>
        <dbReference type="EMBL" id="KAF7349664.1"/>
    </source>
</evidence>
<name>A0A8H6XZK8_9AGAR</name>
<dbReference type="AlphaFoldDB" id="A0A8H6XZK8"/>
<protein>
    <submittedName>
        <fullName evidence="4">Integrase catalytic domain-containing protein</fullName>
    </submittedName>
</protein>
<evidence type="ECO:0000313" key="5">
    <source>
        <dbReference type="Proteomes" id="UP000623467"/>
    </source>
</evidence>
<feature type="region of interest" description="Disordered" evidence="2">
    <location>
        <begin position="451"/>
        <end position="497"/>
    </location>
</feature>
<dbReference type="SUPFAM" id="SSF53098">
    <property type="entry name" value="Ribonuclease H-like"/>
    <property type="match status" value="1"/>
</dbReference>
<reference evidence="4" key="1">
    <citation type="submission" date="2020-05" db="EMBL/GenBank/DDBJ databases">
        <title>Mycena genomes resolve the evolution of fungal bioluminescence.</title>
        <authorList>
            <person name="Tsai I.J."/>
        </authorList>
    </citation>
    <scope>NUCLEOTIDE SEQUENCE</scope>
    <source>
        <strain evidence="4">160909Yilan</strain>
    </source>
</reference>
<evidence type="ECO:0000256" key="2">
    <source>
        <dbReference type="SAM" id="MobiDB-lite"/>
    </source>
</evidence>
<dbReference type="GO" id="GO:0003723">
    <property type="term" value="F:RNA binding"/>
    <property type="evidence" value="ECO:0007669"/>
    <property type="project" value="UniProtKB-KW"/>
</dbReference>
<evidence type="ECO:0000256" key="1">
    <source>
        <dbReference type="ARBA" id="ARBA00022884"/>
    </source>
</evidence>
<dbReference type="EMBL" id="JACAZH010000015">
    <property type="protein sequence ID" value="KAF7349664.1"/>
    <property type="molecule type" value="Genomic_DNA"/>
</dbReference>
<feature type="compositionally biased region" description="Polar residues" evidence="2">
    <location>
        <begin position="477"/>
        <end position="497"/>
    </location>
</feature>
<dbReference type="OrthoDB" id="2686689at2759"/>
<dbReference type="PANTHER" id="PTHR46791">
    <property type="entry name" value="EXPRESSED PROTEIN"/>
    <property type="match status" value="1"/>
</dbReference>
<dbReference type="Gene3D" id="3.30.420.10">
    <property type="entry name" value="Ribonuclease H-like superfamily/Ribonuclease H"/>
    <property type="match status" value="1"/>
</dbReference>
<dbReference type="Proteomes" id="UP000623467">
    <property type="component" value="Unassembled WGS sequence"/>
</dbReference>
<dbReference type="Pfam" id="PF24764">
    <property type="entry name" value="rva_4"/>
    <property type="match status" value="1"/>
</dbReference>
<dbReference type="InterPro" id="IPR036397">
    <property type="entry name" value="RNaseH_sf"/>
</dbReference>
<dbReference type="InterPro" id="IPR001584">
    <property type="entry name" value="Integrase_cat-core"/>
</dbReference>
<comment type="caution">
    <text evidence="4">The sequence shown here is derived from an EMBL/GenBank/DDBJ whole genome shotgun (WGS) entry which is preliminary data.</text>
</comment>
<organism evidence="4 5">
    <name type="scientific">Mycena sanguinolenta</name>
    <dbReference type="NCBI Taxonomy" id="230812"/>
    <lineage>
        <taxon>Eukaryota</taxon>
        <taxon>Fungi</taxon>
        <taxon>Dikarya</taxon>
        <taxon>Basidiomycota</taxon>
        <taxon>Agaricomycotina</taxon>
        <taxon>Agaricomycetes</taxon>
        <taxon>Agaricomycetidae</taxon>
        <taxon>Agaricales</taxon>
        <taxon>Marasmiineae</taxon>
        <taxon>Mycenaceae</taxon>
        <taxon>Mycena</taxon>
    </lineage>
</organism>
<sequence length="527" mass="59625">MLIYVINRVTTARRLFPDVIILGSTTMNVNAGNDPVHNFLMEAHNICVQAQFIVDSLPNAELPAVERSTHQLGAIRHIVAGIDDPDFTDSVREELMATVNGLLGPLEDFISNPPPLPGVSLPRVYTGRPGRPRYRLDLDRARRLHDLGNSYENIAYAMGVDRRTLDRQFVAAAIPTARREFTDISDDELDEIVAEISLSHPFVGSVIVAGHLEALHIHLPRRRVQDSLRRVDEIGVLVRWAGIIKRRVYKVRGSNALWHHDANEKLRPWGFYVHGCIDGHSRLIIDLACSSNKRQATVAQLFEAAVASFGWPSRVRGDFGTENNEVERLMNSHWGIRHRAYLRGRSRHNVRIERLWRDVRKDAMETFRQIFDYLENNELLDMENPIHSTCLFLMFHRRIQAALDRAADAWNHHRLRTQHDKTPIAIYELSRTAAITRGYWTGDPGDDANAVASDPLYGYDGEAPLPPPTATDGEPIVQSSQQGRRPSGKMGSSSMVTRNSRRREVFLATLIAIGKMEIGGLMYIVKR</sequence>
<dbReference type="InterPro" id="IPR058913">
    <property type="entry name" value="Integrase_dom_put"/>
</dbReference>
<feature type="domain" description="Integrase catalytic" evidence="3">
    <location>
        <begin position="249"/>
        <end position="431"/>
    </location>
</feature>
<keyword evidence="1" id="KW-0694">RNA-binding</keyword>
<accession>A0A8H6XZK8</accession>
<dbReference type="InterPro" id="IPR012337">
    <property type="entry name" value="RNaseH-like_sf"/>
</dbReference>
<dbReference type="PROSITE" id="PS50994">
    <property type="entry name" value="INTEGRASE"/>
    <property type="match status" value="1"/>
</dbReference>
<gene>
    <name evidence="4" type="ORF">MSAN_01692900</name>
</gene>